<evidence type="ECO:0000256" key="3">
    <source>
        <dbReference type="ARBA" id="ARBA00022884"/>
    </source>
</evidence>
<dbReference type="GO" id="GO:0019843">
    <property type="term" value="F:rRNA binding"/>
    <property type="evidence" value="ECO:0007669"/>
    <property type="project" value="UniProtKB-UniRule"/>
</dbReference>
<dbReference type="PANTHER" id="PTHR11831:SF4">
    <property type="entry name" value="SMALL RIBOSOMAL SUBUNIT PROTEIN US4M"/>
    <property type="match status" value="1"/>
</dbReference>
<evidence type="ECO:0000313" key="12">
    <source>
        <dbReference type="EMBL" id="ATD67106.1"/>
    </source>
</evidence>
<dbReference type="FunFam" id="3.10.290.10:FF:000001">
    <property type="entry name" value="30S ribosomal protein S4"/>
    <property type="match status" value="1"/>
</dbReference>
<dbReference type="GO" id="GO:0003735">
    <property type="term" value="F:structural constituent of ribosome"/>
    <property type="evidence" value="ECO:0007669"/>
    <property type="project" value="InterPro"/>
</dbReference>
<accession>A0A290XDU3</accession>
<dbReference type="InterPro" id="IPR005709">
    <property type="entry name" value="Ribosomal_uS4_bac-type"/>
</dbReference>
<dbReference type="GO" id="GO:0042274">
    <property type="term" value="P:ribosomal small subunit biogenesis"/>
    <property type="evidence" value="ECO:0007669"/>
    <property type="project" value="TreeGrafter"/>
</dbReference>
<proteinExistence type="inferred from homology"/>
<dbReference type="PROSITE" id="PS00632">
    <property type="entry name" value="RIBOSOMAL_S4"/>
    <property type="match status" value="1"/>
</dbReference>
<dbReference type="Gene3D" id="3.10.290.10">
    <property type="entry name" value="RNA-binding S4 domain"/>
    <property type="match status" value="1"/>
</dbReference>
<dbReference type="InterPro" id="IPR001912">
    <property type="entry name" value="Ribosomal_uS4_N"/>
</dbReference>
<dbReference type="EMBL" id="CP023406">
    <property type="protein sequence ID" value="ATD67106.1"/>
    <property type="molecule type" value="Genomic_DNA"/>
</dbReference>
<evidence type="ECO:0000256" key="7">
    <source>
        <dbReference type="HAMAP-Rule" id="MF_01306"/>
    </source>
</evidence>
<dbReference type="NCBIfam" id="NF003717">
    <property type="entry name" value="PRK05327.1"/>
    <property type="match status" value="1"/>
</dbReference>
<dbReference type="InterPro" id="IPR002942">
    <property type="entry name" value="S4_RNA-bd"/>
</dbReference>
<dbReference type="SMART" id="SM00363">
    <property type="entry name" value="S4"/>
    <property type="match status" value="1"/>
</dbReference>
<evidence type="ECO:0000256" key="6">
    <source>
        <dbReference type="ARBA" id="ARBA00035254"/>
    </source>
</evidence>
<dbReference type="FunFam" id="1.10.1050.10:FF:000001">
    <property type="entry name" value="30S ribosomal protein S4"/>
    <property type="match status" value="1"/>
</dbReference>
<feature type="domain" description="Small ribosomal subunit protein uS4 N-terminal" evidence="11">
    <location>
        <begin position="3"/>
        <end position="99"/>
    </location>
</feature>
<keyword evidence="5 7" id="KW-0687">Ribonucleoprotein</keyword>
<evidence type="ECO:0000256" key="2">
    <source>
        <dbReference type="ARBA" id="ARBA00022730"/>
    </source>
</evidence>
<comment type="subunit">
    <text evidence="7">Part of the 30S ribosomal subunit. Contacts protein S5. The interaction surface between S4 and S5 is involved in control of translational fidelity.</text>
</comment>
<dbReference type="SUPFAM" id="SSF55174">
    <property type="entry name" value="Alpha-L RNA-binding motif"/>
    <property type="match status" value="1"/>
</dbReference>
<reference evidence="13" key="1">
    <citation type="submission" date="2017-09" db="EMBL/GenBank/DDBJ databases">
        <title>Luteimonas liuhanmingii sp.nov., isolated from the intestinal contents of Tibetan Plateau Pika in Yushu, Qinghai Province, China.</title>
        <authorList>
            <person name="Gui Z."/>
        </authorList>
    </citation>
    <scope>NUCLEOTIDE SEQUENCE [LARGE SCALE GENOMIC DNA]</scope>
    <source>
        <strain evidence="13">100111</strain>
    </source>
</reference>
<feature type="compositionally biased region" description="Basic and acidic residues" evidence="9">
    <location>
        <begin position="29"/>
        <end position="38"/>
    </location>
</feature>
<dbReference type="GO" id="GO:0006412">
    <property type="term" value="P:translation"/>
    <property type="evidence" value="ECO:0007669"/>
    <property type="project" value="UniProtKB-UniRule"/>
</dbReference>
<dbReference type="OrthoDB" id="9803672at2"/>
<evidence type="ECO:0000256" key="5">
    <source>
        <dbReference type="ARBA" id="ARBA00023274"/>
    </source>
</evidence>
<evidence type="ECO:0000256" key="8">
    <source>
        <dbReference type="RuleBase" id="RU003699"/>
    </source>
</evidence>
<dbReference type="Gene3D" id="1.10.1050.10">
    <property type="entry name" value="Ribosomal Protein S4 Delta 41, Chain A, domain 1"/>
    <property type="match status" value="1"/>
</dbReference>
<dbReference type="InterPro" id="IPR036986">
    <property type="entry name" value="S4_RNA-bd_sf"/>
</dbReference>
<dbReference type="AlphaFoldDB" id="A0A290XDU3"/>
<dbReference type="PROSITE" id="PS50889">
    <property type="entry name" value="S4"/>
    <property type="match status" value="1"/>
</dbReference>
<evidence type="ECO:0000259" key="11">
    <source>
        <dbReference type="SMART" id="SM01390"/>
    </source>
</evidence>
<evidence type="ECO:0000259" key="10">
    <source>
        <dbReference type="SMART" id="SM00363"/>
    </source>
</evidence>
<evidence type="ECO:0000256" key="9">
    <source>
        <dbReference type="SAM" id="MobiDB-lite"/>
    </source>
</evidence>
<gene>
    <name evidence="7" type="primary">rpsD</name>
    <name evidence="12" type="ORF">CNR27_06310</name>
</gene>
<keyword evidence="2 7" id="KW-0699">rRNA-binding</keyword>
<dbReference type="CDD" id="cd00165">
    <property type="entry name" value="S4"/>
    <property type="match status" value="1"/>
</dbReference>
<feature type="region of interest" description="Disordered" evidence="9">
    <location>
        <begin position="29"/>
        <end position="56"/>
    </location>
</feature>
<dbReference type="RefSeq" id="WP_096297428.1">
    <property type="nucleotide sequence ID" value="NZ_CP023406.1"/>
</dbReference>
<protein>
    <recommendedName>
        <fullName evidence="6 7">Small ribosomal subunit protein uS4</fullName>
    </recommendedName>
</protein>
<dbReference type="Pfam" id="PF01479">
    <property type="entry name" value="S4"/>
    <property type="match status" value="1"/>
</dbReference>
<evidence type="ECO:0000256" key="1">
    <source>
        <dbReference type="ARBA" id="ARBA00007465"/>
    </source>
</evidence>
<feature type="domain" description="RNA-binding S4" evidence="10">
    <location>
        <begin position="100"/>
        <end position="164"/>
    </location>
</feature>
<dbReference type="SMART" id="SM01390">
    <property type="entry name" value="Ribosomal_S4"/>
    <property type="match status" value="1"/>
</dbReference>
<comment type="function">
    <text evidence="7">With S5 and S12 plays an important role in translational accuracy.</text>
</comment>
<dbReference type="InterPro" id="IPR018079">
    <property type="entry name" value="Ribosomal_uS4_CS"/>
</dbReference>
<evidence type="ECO:0000313" key="13">
    <source>
        <dbReference type="Proteomes" id="UP000218968"/>
    </source>
</evidence>
<name>A0A290XDU3_9GAMM</name>
<evidence type="ECO:0000256" key="4">
    <source>
        <dbReference type="ARBA" id="ARBA00022980"/>
    </source>
</evidence>
<keyword evidence="13" id="KW-1185">Reference proteome</keyword>
<comment type="similarity">
    <text evidence="1 7 8">Belongs to the universal ribosomal protein uS4 family.</text>
</comment>
<dbReference type="HAMAP" id="MF_01306_B">
    <property type="entry name" value="Ribosomal_uS4_B"/>
    <property type="match status" value="1"/>
</dbReference>
<organism evidence="12 13">
    <name type="scientific">Luteimonas chenhongjianii</name>
    <dbReference type="NCBI Taxonomy" id="2006110"/>
    <lineage>
        <taxon>Bacteria</taxon>
        <taxon>Pseudomonadati</taxon>
        <taxon>Pseudomonadota</taxon>
        <taxon>Gammaproteobacteria</taxon>
        <taxon>Lysobacterales</taxon>
        <taxon>Lysobacteraceae</taxon>
        <taxon>Luteimonas</taxon>
    </lineage>
</organism>
<dbReference type="KEGG" id="lum:CNR27_06310"/>
<keyword evidence="4 7" id="KW-0689">Ribosomal protein</keyword>
<comment type="function">
    <text evidence="7">One of the primary rRNA binding proteins, it binds directly to 16S rRNA where it nucleates assembly of the body of the 30S subunit.</text>
</comment>
<dbReference type="GO" id="GO:0015935">
    <property type="term" value="C:small ribosomal subunit"/>
    <property type="evidence" value="ECO:0007669"/>
    <property type="project" value="InterPro"/>
</dbReference>
<dbReference type="NCBIfam" id="TIGR01017">
    <property type="entry name" value="rpsD_bact"/>
    <property type="match status" value="1"/>
</dbReference>
<keyword evidence="3 7" id="KW-0694">RNA-binding</keyword>
<sequence length="211" mass="23470">MARYIGPTCKLARREGADLSLKSPTRALDSKCKLEQKPGQHGAGTGARRSKLSDYATQLREKQKVKRTYGLLERQFRNYYKKASNKKGNTGENLLQLLETRLDNVIYRMGFAVTRPAARQLVSHRGVTVNGQSVNLPSYQVKAGDAIALSEKAQKQLRVQEALTVWSTMDLAPSWVEVDSKAFSGVFKAVPDRGDLPADINEALIVELYSK</sequence>
<dbReference type="InterPro" id="IPR022801">
    <property type="entry name" value="Ribosomal_uS4"/>
</dbReference>
<dbReference type="Pfam" id="PF00163">
    <property type="entry name" value="Ribosomal_S4"/>
    <property type="match status" value="1"/>
</dbReference>
<dbReference type="Proteomes" id="UP000218968">
    <property type="component" value="Chromosome"/>
</dbReference>
<dbReference type="PANTHER" id="PTHR11831">
    <property type="entry name" value="30S 40S RIBOSOMAL PROTEIN"/>
    <property type="match status" value="1"/>
</dbReference>